<gene>
    <name evidence="1" type="ORF">Pr1d_36160</name>
</gene>
<dbReference type="SMART" id="SM00710">
    <property type="entry name" value="PbH1"/>
    <property type="match status" value="4"/>
</dbReference>
<dbReference type="Proteomes" id="UP000323917">
    <property type="component" value="Chromosome"/>
</dbReference>
<dbReference type="InterPro" id="IPR006626">
    <property type="entry name" value="PbH1"/>
</dbReference>
<sequence length="492" mass="53416">MVCVPPVCAAIWNVSSTSSLVNAVDSANWGDEIVLASGTYNLPSILRLDTPGVTVRGATGNRDDVVLVGGGMNNDVSPRNIFLVENEDITIRDLTVSESYWNGIQLRGETNRVNGTLISNVKIMNIGQRYIKGSKGSISDEMRNVTIENSYLLQTKPYVQQPGVPNDYIGGIDAMITKNWTIRDNVFEGIHGLDGEGRGAVFLWQGGENALIERNIFINNDRSIALGNWGSGPARDNGIYDMDGAIIRNNTVLRYPAGDIGMELVHTKDVEVFNNTFYSQDVNKSRLFSVLDHGSGSLTPTTGLDIQNNIIRGQITDSGVGDWSAAAVEAMGNLVDLTGVEVLENWFVDPQNGDLHLTNLATGAIGHAPRISSVFEDIDGNFRPDPTDYGADQFSLYPGDFNGDEIVDDSDLPYWQAGYGLDASGDADNDSDTDGKDFLIWQRSFQSGPSTGLTAIPEPSTVIMGVIYAIGFLARRPNSKRVVIENHLRIAC</sequence>
<reference evidence="1 2" key="1">
    <citation type="submission" date="2019-08" db="EMBL/GenBank/DDBJ databases">
        <title>Deep-cultivation of Planctomycetes and their phenomic and genomic characterization uncovers novel biology.</title>
        <authorList>
            <person name="Wiegand S."/>
            <person name="Jogler M."/>
            <person name="Boedeker C."/>
            <person name="Pinto D."/>
            <person name="Vollmers J."/>
            <person name="Rivas-Marin E."/>
            <person name="Kohn T."/>
            <person name="Peeters S.H."/>
            <person name="Heuer A."/>
            <person name="Rast P."/>
            <person name="Oberbeckmann S."/>
            <person name="Bunk B."/>
            <person name="Jeske O."/>
            <person name="Meyerdierks A."/>
            <person name="Storesund J.E."/>
            <person name="Kallscheuer N."/>
            <person name="Luecker S."/>
            <person name="Lage O.M."/>
            <person name="Pohl T."/>
            <person name="Merkel B.J."/>
            <person name="Hornburger P."/>
            <person name="Mueller R.-W."/>
            <person name="Bruemmer F."/>
            <person name="Labrenz M."/>
            <person name="Spormann A.M."/>
            <person name="Op den Camp H."/>
            <person name="Overmann J."/>
            <person name="Amann R."/>
            <person name="Jetten M.S.M."/>
            <person name="Mascher T."/>
            <person name="Medema M.H."/>
            <person name="Devos D.P."/>
            <person name="Kaster A.-K."/>
            <person name="Ovreas L."/>
            <person name="Rohde M."/>
            <person name="Galperin M.Y."/>
            <person name="Jogler C."/>
        </authorList>
    </citation>
    <scope>NUCLEOTIDE SEQUENCE [LARGE SCALE GENOMIC DNA]</scope>
    <source>
        <strain evidence="1 2">Pr1d</strain>
    </source>
</reference>
<protein>
    <submittedName>
        <fullName evidence="1">Uncharacterized protein</fullName>
    </submittedName>
</protein>
<evidence type="ECO:0000313" key="2">
    <source>
        <dbReference type="Proteomes" id="UP000323917"/>
    </source>
</evidence>
<dbReference type="SUPFAM" id="SSF51126">
    <property type="entry name" value="Pectin lyase-like"/>
    <property type="match status" value="1"/>
</dbReference>
<organism evidence="1 2">
    <name type="scientific">Bythopirellula goksoeyrii</name>
    <dbReference type="NCBI Taxonomy" id="1400387"/>
    <lineage>
        <taxon>Bacteria</taxon>
        <taxon>Pseudomonadati</taxon>
        <taxon>Planctomycetota</taxon>
        <taxon>Planctomycetia</taxon>
        <taxon>Pirellulales</taxon>
        <taxon>Lacipirellulaceae</taxon>
        <taxon>Bythopirellula</taxon>
    </lineage>
</organism>
<proteinExistence type="predicted"/>
<dbReference type="InterPro" id="IPR011050">
    <property type="entry name" value="Pectin_lyase_fold/virulence"/>
</dbReference>
<dbReference type="Gene3D" id="2.160.20.10">
    <property type="entry name" value="Single-stranded right-handed beta-helix, Pectin lyase-like"/>
    <property type="match status" value="1"/>
</dbReference>
<accession>A0A5B9QB69</accession>
<dbReference type="InterPro" id="IPR012334">
    <property type="entry name" value="Pectin_lyas_fold"/>
</dbReference>
<dbReference type="AlphaFoldDB" id="A0A5B9QB69"/>
<evidence type="ECO:0000313" key="1">
    <source>
        <dbReference type="EMBL" id="QEG36304.1"/>
    </source>
</evidence>
<keyword evidence="2" id="KW-1185">Reference proteome</keyword>
<dbReference type="KEGG" id="bgok:Pr1d_36160"/>
<name>A0A5B9QB69_9BACT</name>
<dbReference type="EMBL" id="CP042913">
    <property type="protein sequence ID" value="QEG36304.1"/>
    <property type="molecule type" value="Genomic_DNA"/>
</dbReference>